<evidence type="ECO:0008006" key="4">
    <source>
        <dbReference type="Google" id="ProtNLM"/>
    </source>
</evidence>
<protein>
    <recommendedName>
        <fullName evidence="4">Transmembrane protein</fullName>
    </recommendedName>
</protein>
<sequence length="226" mass="25853">MKVTKVVSTLWRVALFIYGRNSYYERQRWGSWERLLGLTRIIDTKAVGQLHWDINTWTDDEVMAWKQSYISTCTAVTVAGAIFASVGLTALQLPNMDSTHWSSRALLSCSMILGVLSVVSAASQQQHIAVLNKAFDIRMWLSRGKTELDKRHYRRPFSHLPLESSVAAMNLLYMPKVLLNLAVLLYTIGFGIYLLYSWIYHAERDGGRDDFATSSSHLWRRLALFT</sequence>
<name>A0A0D2BLN5_9EURO</name>
<organism evidence="2 3">
    <name type="scientific">Exophiala xenobiotica</name>
    <dbReference type="NCBI Taxonomy" id="348802"/>
    <lineage>
        <taxon>Eukaryota</taxon>
        <taxon>Fungi</taxon>
        <taxon>Dikarya</taxon>
        <taxon>Ascomycota</taxon>
        <taxon>Pezizomycotina</taxon>
        <taxon>Eurotiomycetes</taxon>
        <taxon>Chaetothyriomycetidae</taxon>
        <taxon>Chaetothyriales</taxon>
        <taxon>Herpotrichiellaceae</taxon>
        <taxon>Exophiala</taxon>
    </lineage>
</organism>
<dbReference type="OrthoDB" id="4941332at2759"/>
<accession>A0A0D2BLN5</accession>
<feature type="transmembrane region" description="Helical" evidence="1">
    <location>
        <begin position="69"/>
        <end position="93"/>
    </location>
</feature>
<dbReference type="Proteomes" id="UP000054342">
    <property type="component" value="Unassembled WGS sequence"/>
</dbReference>
<dbReference type="EMBL" id="KN847321">
    <property type="protein sequence ID" value="KIW53446.1"/>
    <property type="molecule type" value="Genomic_DNA"/>
</dbReference>
<proteinExistence type="predicted"/>
<dbReference type="AlphaFoldDB" id="A0A0D2BLN5"/>
<keyword evidence="3" id="KW-1185">Reference proteome</keyword>
<keyword evidence="1" id="KW-1133">Transmembrane helix</keyword>
<dbReference type="HOGENOM" id="CLU_1224799_0_0_1"/>
<evidence type="ECO:0000256" key="1">
    <source>
        <dbReference type="SAM" id="Phobius"/>
    </source>
</evidence>
<feature type="transmembrane region" description="Helical" evidence="1">
    <location>
        <begin position="177"/>
        <end position="199"/>
    </location>
</feature>
<gene>
    <name evidence="2" type="ORF">PV05_09020</name>
</gene>
<evidence type="ECO:0000313" key="2">
    <source>
        <dbReference type="EMBL" id="KIW53446.1"/>
    </source>
</evidence>
<dbReference type="RefSeq" id="XP_013314030.1">
    <property type="nucleotide sequence ID" value="XM_013458576.1"/>
</dbReference>
<keyword evidence="1" id="KW-0472">Membrane</keyword>
<dbReference type="STRING" id="348802.A0A0D2BLN5"/>
<keyword evidence="1" id="KW-0812">Transmembrane</keyword>
<dbReference type="GeneID" id="25330928"/>
<evidence type="ECO:0000313" key="3">
    <source>
        <dbReference type="Proteomes" id="UP000054342"/>
    </source>
</evidence>
<reference evidence="2 3" key="1">
    <citation type="submission" date="2015-01" db="EMBL/GenBank/DDBJ databases">
        <title>The Genome Sequence of Exophiala xenobiotica CBS118157.</title>
        <authorList>
            <consortium name="The Broad Institute Genomics Platform"/>
            <person name="Cuomo C."/>
            <person name="de Hoog S."/>
            <person name="Gorbushina A."/>
            <person name="Stielow B."/>
            <person name="Teixiera M."/>
            <person name="Abouelleil A."/>
            <person name="Chapman S.B."/>
            <person name="Priest M."/>
            <person name="Young S.K."/>
            <person name="Wortman J."/>
            <person name="Nusbaum C."/>
            <person name="Birren B."/>
        </authorList>
    </citation>
    <scope>NUCLEOTIDE SEQUENCE [LARGE SCALE GENOMIC DNA]</scope>
    <source>
        <strain evidence="2 3">CBS 118157</strain>
    </source>
</reference>
<feature type="transmembrane region" description="Helical" evidence="1">
    <location>
        <begin position="105"/>
        <end position="123"/>
    </location>
</feature>